<sequence>MTDTPHLRDLRPTSSFPVWGGGTDVGFEEFRRQEEKQKRQSRESALQDICKQSLVQVLFLNLGFSCFLRGRSCPASSQSSLVVARKFQQQSSRVLVLYVGVGVPDMNEALLESLIMQLYSGRQVTMSHTE</sequence>
<dbReference type="EMBL" id="JACVVK020000043">
    <property type="protein sequence ID" value="KAK7499580.1"/>
    <property type="molecule type" value="Genomic_DNA"/>
</dbReference>
<dbReference type="Proteomes" id="UP001519460">
    <property type="component" value="Unassembled WGS sequence"/>
</dbReference>
<evidence type="ECO:0000313" key="1">
    <source>
        <dbReference type="EMBL" id="KAK7499580.1"/>
    </source>
</evidence>
<dbReference type="AlphaFoldDB" id="A0ABD0LJ76"/>
<keyword evidence="2" id="KW-1185">Reference proteome</keyword>
<accession>A0ABD0LJ76</accession>
<evidence type="ECO:0008006" key="3">
    <source>
        <dbReference type="Google" id="ProtNLM"/>
    </source>
</evidence>
<protein>
    <recommendedName>
        <fullName evidence="3">Proteasome assembly chaperone 3</fullName>
    </recommendedName>
</protein>
<evidence type="ECO:0000313" key="2">
    <source>
        <dbReference type="Proteomes" id="UP001519460"/>
    </source>
</evidence>
<gene>
    <name evidence="1" type="ORF">BaRGS_00009232</name>
</gene>
<comment type="caution">
    <text evidence="1">The sequence shown here is derived from an EMBL/GenBank/DDBJ whole genome shotgun (WGS) entry which is preliminary data.</text>
</comment>
<reference evidence="1 2" key="1">
    <citation type="journal article" date="2023" name="Sci. Data">
        <title>Genome assembly of the Korean intertidal mud-creeper Batillaria attramentaria.</title>
        <authorList>
            <person name="Patra A.K."/>
            <person name="Ho P.T."/>
            <person name="Jun S."/>
            <person name="Lee S.J."/>
            <person name="Kim Y."/>
            <person name="Won Y.J."/>
        </authorList>
    </citation>
    <scope>NUCLEOTIDE SEQUENCE [LARGE SCALE GENOMIC DNA]</scope>
    <source>
        <strain evidence="1">Wonlab-2016</strain>
    </source>
</reference>
<organism evidence="1 2">
    <name type="scientific">Batillaria attramentaria</name>
    <dbReference type="NCBI Taxonomy" id="370345"/>
    <lineage>
        <taxon>Eukaryota</taxon>
        <taxon>Metazoa</taxon>
        <taxon>Spiralia</taxon>
        <taxon>Lophotrochozoa</taxon>
        <taxon>Mollusca</taxon>
        <taxon>Gastropoda</taxon>
        <taxon>Caenogastropoda</taxon>
        <taxon>Sorbeoconcha</taxon>
        <taxon>Cerithioidea</taxon>
        <taxon>Batillariidae</taxon>
        <taxon>Batillaria</taxon>
    </lineage>
</organism>
<name>A0ABD0LJ76_9CAEN</name>
<proteinExistence type="predicted"/>